<proteinExistence type="predicted"/>
<name>A0A5E4VEC5_9BURK</name>
<protein>
    <submittedName>
        <fullName evidence="1">Uncharacterized protein</fullName>
    </submittedName>
</protein>
<keyword evidence="2" id="KW-1185">Reference proteome</keyword>
<dbReference type="EMBL" id="CABPSI010000003">
    <property type="protein sequence ID" value="VVE10446.1"/>
    <property type="molecule type" value="Genomic_DNA"/>
</dbReference>
<dbReference type="AlphaFoldDB" id="A0A5E4VEC5"/>
<dbReference type="Proteomes" id="UP000333828">
    <property type="component" value="Unassembled WGS sequence"/>
</dbReference>
<reference evidence="1 2" key="1">
    <citation type="submission" date="2019-08" db="EMBL/GenBank/DDBJ databases">
        <authorList>
            <person name="Peeters C."/>
        </authorList>
    </citation>
    <scope>NUCLEOTIDE SEQUENCE [LARGE SCALE GENOMIC DNA]</scope>
    <source>
        <strain evidence="1 2">LMG 31115</strain>
    </source>
</reference>
<accession>A0A5E4VEC5</accession>
<evidence type="ECO:0000313" key="2">
    <source>
        <dbReference type="Proteomes" id="UP000333828"/>
    </source>
</evidence>
<sequence length="861" mass="92183">MAGQQAQSFRPQNLPDLNITAAPSVEVTPEKFTAGRVDGSGQASAFQSLSNSFGNFFQGLNSAASRVNQTVEQGRLTNIQRENEALAKQGAADFAVGKAPDETANGRESYHAAYQQAFAQQHADEMSQELAARLRDIPQDGSVNPNDVAKQVAKDFMGSGTGDVDFDAALAGRFAPVAQSMVAQKNEQIAQTQEQNQTLTIQNSAADQINSPLGMSEAGFADLANRVNAVTHGNQMLADKMLGGFMGSVRNKTQALNYLNVLQTSGWADRNPVAYDKMSQDAVRQIQTVKSVQAAQEVDGVRLAAIGLKMNPRATPQDWANLLYQAQRVDANHGVGMDKFGPVLDGMVAASKQKAVINYMGLAERGFNGTHNINTIAALWAVDPAEAVKKSYDPYMAQKIGQDGGQRFPGLYASMQGNAGLPDPLASDQAGAEFVGLVTAPGIRDISNGTMPARIHQDLSSAIKSGSPDRAARAWRIMDRIHDQVGDHAFGQYLGKDDEASAMYWGVKALAPTNGDVSQVYKSIRDGGMDAKLLEKVGNGGSINWQPLLPGKKQADIDVAVDKAMGKAMLADVGRTGLIWNPNTSMSSDMRQQFQGIVLQQLMAQRANGQVNLDAAVTNAATVFKGTRMATVGMNGTVKIIDDPFSGKGRAVASPINADPNHPYSTTKGYAPIYSSFPMANAANDQEDPFKTAQGDLRDLGKSLPGIVTDSAGLSLKRPDATGLSEIHDSLDNPIILHAGQKVAVRRGADEGVMEQTPNNFDDPDFYVNPGKRKGELIKGEVPADPKAAAAFFKDNLPPGVYAVYDQQHNQYTLNYGYRLKVSDAQAAKMRAQRAAEQPARAAQLRGIAEGIVNNQYGMVY</sequence>
<dbReference type="RefSeq" id="WP_254439543.1">
    <property type="nucleotide sequence ID" value="NZ_CABPSI010000003.1"/>
</dbReference>
<organism evidence="1 2">
    <name type="scientific">Pandoraea iniqua</name>
    <dbReference type="NCBI Taxonomy" id="2508288"/>
    <lineage>
        <taxon>Bacteria</taxon>
        <taxon>Pseudomonadati</taxon>
        <taxon>Pseudomonadota</taxon>
        <taxon>Betaproteobacteria</taxon>
        <taxon>Burkholderiales</taxon>
        <taxon>Burkholderiaceae</taxon>
        <taxon>Pandoraea</taxon>
    </lineage>
</organism>
<evidence type="ECO:0000313" key="1">
    <source>
        <dbReference type="EMBL" id="VVE10446.1"/>
    </source>
</evidence>
<gene>
    <name evidence="1" type="ORF">PIN31115_02589</name>
</gene>